<organism evidence="3 4">
    <name type="scientific">Clohesyomyces aquaticus</name>
    <dbReference type="NCBI Taxonomy" id="1231657"/>
    <lineage>
        <taxon>Eukaryota</taxon>
        <taxon>Fungi</taxon>
        <taxon>Dikarya</taxon>
        <taxon>Ascomycota</taxon>
        <taxon>Pezizomycotina</taxon>
        <taxon>Dothideomycetes</taxon>
        <taxon>Pleosporomycetidae</taxon>
        <taxon>Pleosporales</taxon>
        <taxon>Lindgomycetaceae</taxon>
        <taxon>Clohesyomyces</taxon>
    </lineage>
</organism>
<feature type="transmembrane region" description="Helical" evidence="2">
    <location>
        <begin position="112"/>
        <end position="133"/>
    </location>
</feature>
<evidence type="ECO:0000313" key="4">
    <source>
        <dbReference type="Proteomes" id="UP000193144"/>
    </source>
</evidence>
<sequence>MNAFTDSVSTLGSYSPTHASHFHTTTAKAQYDMTAGAAPVQAPQPFPTLYTDGGINVVASEINYLLAIPLPTLFTTKDIPTTFVTVTTTANLPNKPVSSQHDSLTWQEKNCWKFVAGLATLCFVLLLLLFFSLRDHYKNGQLRRVYNIRRVYQKMSPSGARGNSPVSVNASGVHILGGDNPGQYDQSASQPRYYLQDPAMSQVDLAQDGRPQPAGDEIQPIPQQGHVRGRLPPAAGENSQAMSQLGRPRGGRFREEVDDDDIQPTPPEVGLALGYPEADGNSSQPKFQVGRAPAEFPEATGERVQSIDEAGEPPGADDEATRAGRQEDAAKAGTSRPLAARHRRNPLSTALDPTSLAKKLELHLVALTSNQK</sequence>
<dbReference type="Proteomes" id="UP000193144">
    <property type="component" value="Unassembled WGS sequence"/>
</dbReference>
<dbReference type="EMBL" id="MCFA01000691">
    <property type="protein sequence ID" value="ORX89035.1"/>
    <property type="molecule type" value="Genomic_DNA"/>
</dbReference>
<reference evidence="3 4" key="1">
    <citation type="submission" date="2016-07" db="EMBL/GenBank/DDBJ databases">
        <title>Pervasive Adenine N6-methylation of Active Genes in Fungi.</title>
        <authorList>
            <consortium name="DOE Joint Genome Institute"/>
            <person name="Mondo S.J."/>
            <person name="Dannebaum R.O."/>
            <person name="Kuo R.C."/>
            <person name="Labutti K."/>
            <person name="Haridas S."/>
            <person name="Kuo A."/>
            <person name="Salamov A."/>
            <person name="Ahrendt S.R."/>
            <person name="Lipzen A."/>
            <person name="Sullivan W."/>
            <person name="Andreopoulos W.B."/>
            <person name="Clum A."/>
            <person name="Lindquist E."/>
            <person name="Daum C."/>
            <person name="Ramamoorthy G.K."/>
            <person name="Gryganskyi A."/>
            <person name="Culley D."/>
            <person name="Magnuson J.K."/>
            <person name="James T.Y."/>
            <person name="O'Malley M.A."/>
            <person name="Stajich J.E."/>
            <person name="Spatafora J.W."/>
            <person name="Visel A."/>
            <person name="Grigoriev I.V."/>
        </authorList>
    </citation>
    <scope>NUCLEOTIDE SEQUENCE [LARGE SCALE GENOMIC DNA]</scope>
    <source>
        <strain evidence="3 4">CBS 115471</strain>
    </source>
</reference>
<comment type="caution">
    <text evidence="3">The sequence shown here is derived from an EMBL/GenBank/DDBJ whole genome shotgun (WGS) entry which is preliminary data.</text>
</comment>
<feature type="compositionally biased region" description="Acidic residues" evidence="1">
    <location>
        <begin position="309"/>
        <end position="318"/>
    </location>
</feature>
<feature type="compositionally biased region" description="Basic and acidic residues" evidence="1">
    <location>
        <begin position="319"/>
        <end position="330"/>
    </location>
</feature>
<evidence type="ECO:0000313" key="3">
    <source>
        <dbReference type="EMBL" id="ORX89035.1"/>
    </source>
</evidence>
<name>A0A1Y1XTM4_9PLEO</name>
<evidence type="ECO:0000256" key="2">
    <source>
        <dbReference type="SAM" id="Phobius"/>
    </source>
</evidence>
<gene>
    <name evidence="3" type="ORF">BCR34DRAFT_609293</name>
</gene>
<protein>
    <submittedName>
        <fullName evidence="3">Uncharacterized protein</fullName>
    </submittedName>
</protein>
<keyword evidence="2" id="KW-1133">Transmembrane helix</keyword>
<feature type="region of interest" description="Disordered" evidence="1">
    <location>
        <begin position="156"/>
        <end position="188"/>
    </location>
</feature>
<keyword evidence="2" id="KW-0472">Membrane</keyword>
<keyword evidence="4" id="KW-1185">Reference proteome</keyword>
<proteinExistence type="predicted"/>
<feature type="region of interest" description="Disordered" evidence="1">
    <location>
        <begin position="205"/>
        <end position="355"/>
    </location>
</feature>
<evidence type="ECO:0000256" key="1">
    <source>
        <dbReference type="SAM" id="MobiDB-lite"/>
    </source>
</evidence>
<keyword evidence="2" id="KW-0812">Transmembrane</keyword>
<dbReference type="AlphaFoldDB" id="A0A1Y1XTM4"/>
<accession>A0A1Y1XTM4</accession>